<comment type="caution">
    <text evidence="1">The sequence shown here is derived from an EMBL/GenBank/DDBJ whole genome shotgun (WGS) entry which is preliminary data.</text>
</comment>
<reference evidence="2" key="1">
    <citation type="journal article" date="2022" name="Mol. Ecol. Resour.">
        <title>The genomes of chicory, endive, great burdock and yacon provide insights into Asteraceae palaeo-polyploidization history and plant inulin production.</title>
        <authorList>
            <person name="Fan W."/>
            <person name="Wang S."/>
            <person name="Wang H."/>
            <person name="Wang A."/>
            <person name="Jiang F."/>
            <person name="Liu H."/>
            <person name="Zhao H."/>
            <person name="Xu D."/>
            <person name="Zhang Y."/>
        </authorList>
    </citation>
    <scope>NUCLEOTIDE SEQUENCE [LARGE SCALE GENOMIC DNA]</scope>
    <source>
        <strain evidence="2">cv. Punajuju</strain>
    </source>
</reference>
<name>A0ACB9GF58_CICIN</name>
<protein>
    <submittedName>
        <fullName evidence="1">Uncharacterized protein</fullName>
    </submittedName>
</protein>
<accession>A0ACB9GF58</accession>
<reference evidence="1 2" key="2">
    <citation type="journal article" date="2022" name="Mol. Ecol. Resour.">
        <title>The genomes of chicory, endive, great burdock and yacon provide insights into Asteraceae paleo-polyploidization history and plant inulin production.</title>
        <authorList>
            <person name="Fan W."/>
            <person name="Wang S."/>
            <person name="Wang H."/>
            <person name="Wang A."/>
            <person name="Jiang F."/>
            <person name="Liu H."/>
            <person name="Zhao H."/>
            <person name="Xu D."/>
            <person name="Zhang Y."/>
        </authorList>
    </citation>
    <scope>NUCLEOTIDE SEQUENCE [LARGE SCALE GENOMIC DNA]</scope>
    <source>
        <strain evidence="2">cv. Punajuju</strain>
        <tissue evidence="1">Leaves</tissue>
    </source>
</reference>
<proteinExistence type="predicted"/>
<dbReference type="Proteomes" id="UP001055811">
    <property type="component" value="Linkage Group LG02"/>
</dbReference>
<sequence length="75" mass="8504">MLGKCNHYCKACCKNVCNCYDEKIFPYFLFLLPFKSRTLTPDNNAQTDGDRRPTATGHRISVEATDIKVLKGAFL</sequence>
<dbReference type="EMBL" id="CM042010">
    <property type="protein sequence ID" value="KAI3782070.1"/>
    <property type="molecule type" value="Genomic_DNA"/>
</dbReference>
<gene>
    <name evidence="1" type="ORF">L2E82_12102</name>
</gene>
<organism evidence="1 2">
    <name type="scientific">Cichorium intybus</name>
    <name type="common">Chicory</name>
    <dbReference type="NCBI Taxonomy" id="13427"/>
    <lineage>
        <taxon>Eukaryota</taxon>
        <taxon>Viridiplantae</taxon>
        <taxon>Streptophyta</taxon>
        <taxon>Embryophyta</taxon>
        <taxon>Tracheophyta</taxon>
        <taxon>Spermatophyta</taxon>
        <taxon>Magnoliopsida</taxon>
        <taxon>eudicotyledons</taxon>
        <taxon>Gunneridae</taxon>
        <taxon>Pentapetalae</taxon>
        <taxon>asterids</taxon>
        <taxon>campanulids</taxon>
        <taxon>Asterales</taxon>
        <taxon>Asteraceae</taxon>
        <taxon>Cichorioideae</taxon>
        <taxon>Cichorieae</taxon>
        <taxon>Cichoriinae</taxon>
        <taxon>Cichorium</taxon>
    </lineage>
</organism>
<evidence type="ECO:0000313" key="1">
    <source>
        <dbReference type="EMBL" id="KAI3782070.1"/>
    </source>
</evidence>
<evidence type="ECO:0000313" key="2">
    <source>
        <dbReference type="Proteomes" id="UP001055811"/>
    </source>
</evidence>
<keyword evidence="2" id="KW-1185">Reference proteome</keyword>